<gene>
    <name evidence="5" type="ORF">DNTS_015615</name>
</gene>
<proteinExistence type="predicted"/>
<keyword evidence="6" id="KW-1185">Reference proteome</keyword>
<evidence type="ECO:0000313" key="6">
    <source>
        <dbReference type="Proteomes" id="UP000316079"/>
    </source>
</evidence>
<dbReference type="PROSITE" id="PS01185">
    <property type="entry name" value="CTCK_1"/>
    <property type="match status" value="1"/>
</dbReference>
<dbReference type="EMBL" id="SRMA01024220">
    <property type="protein sequence ID" value="TRZ00881.1"/>
    <property type="molecule type" value="Genomic_DNA"/>
</dbReference>
<dbReference type="AlphaFoldDB" id="A0A553RFC2"/>
<dbReference type="SMART" id="SM00214">
    <property type="entry name" value="VWC"/>
    <property type="match status" value="3"/>
</dbReference>
<dbReference type="SUPFAM" id="SSF57567">
    <property type="entry name" value="Serine protease inhibitors"/>
    <property type="match status" value="1"/>
</dbReference>
<sequence>MPCSDSMEYSACRTGCVEQCGQSQFPAGEVMMGDGFMQPGGSVCFTTPREGCFCPEDSVLLGDQCVSREVCSQCVDHQGKAHQFMESWNPEDNPCLLCMCLDLQRINCTVLPCTGAKAPECGQCEVLQEKTGSKCCPEYECVCDVSCKPPDPPLCDHGLSVILTNPGDCLPVYQCVCKKDQCPVTTNTSCPAHKKLSVTPTECCDSYECVCDCQSITRSCPPGYVTTTTTNDCHCTEVTCMADKVCVVEAVVYQVGSRWQENCKSCICTSQTDGQTGLHIAQCVDPVCNQICPLVCPYALLFTLIKAYFVSGSEYSHSDGDCCGHCRKTNCVEGGRLRQASIYSHFYFTFFINHVGEQWVSPNDRCVRSECVQVNEEMFIQHTNVTCHLMDMPSCPLGSELQCNAVEDCCPACHCVPLNACVLNQTVIAAGERVMLDVCTHCECVGDKRSYRLSCRKMSCSPCSEGYTMEPIPNACCGRCVATACSIRRPDGQLISLKANTTRTDGCTKHKCSVNKDEELVLETLVTTCPPFDRKSCLEHGGKISQLGDTCCEICTEPECRRTVGHLNYIRVDDCQSEEKIELTYCEGKCGSKSLYSVDKHKVESVCVCCSSTGTVPINVSMICANGTKTHHQVLAVTGCECLSHTCPAD</sequence>
<dbReference type="PROSITE" id="PS01208">
    <property type="entry name" value="VWFC_1"/>
    <property type="match status" value="1"/>
</dbReference>
<feature type="disulfide bond" evidence="2">
    <location>
        <begin position="575"/>
        <end position="624"/>
    </location>
</feature>
<feature type="domain" description="CTCK" evidence="3">
    <location>
        <begin position="560"/>
        <end position="648"/>
    </location>
</feature>
<evidence type="ECO:0000259" key="4">
    <source>
        <dbReference type="PROSITE" id="PS50184"/>
    </source>
</evidence>
<feature type="disulfide bond" evidence="2">
    <location>
        <begin position="586"/>
        <end position="640"/>
    </location>
</feature>
<feature type="domain" description="VWFC" evidence="4">
    <location>
        <begin position="244"/>
        <end position="327"/>
    </location>
</feature>
<dbReference type="STRING" id="623744.A0A553RFC2"/>
<dbReference type="OrthoDB" id="6262482at2759"/>
<organism evidence="5 6">
    <name type="scientific">Danionella cerebrum</name>
    <dbReference type="NCBI Taxonomy" id="2873325"/>
    <lineage>
        <taxon>Eukaryota</taxon>
        <taxon>Metazoa</taxon>
        <taxon>Chordata</taxon>
        <taxon>Craniata</taxon>
        <taxon>Vertebrata</taxon>
        <taxon>Euteleostomi</taxon>
        <taxon>Actinopterygii</taxon>
        <taxon>Neopterygii</taxon>
        <taxon>Teleostei</taxon>
        <taxon>Ostariophysi</taxon>
        <taxon>Cypriniformes</taxon>
        <taxon>Danionidae</taxon>
        <taxon>Danioninae</taxon>
        <taxon>Danionella</taxon>
    </lineage>
</organism>
<dbReference type="PROSITE" id="PS50184">
    <property type="entry name" value="VWFC_2"/>
    <property type="match status" value="3"/>
</dbReference>
<feature type="disulfide bond" evidence="2">
    <location>
        <begin position="590"/>
        <end position="642"/>
    </location>
</feature>
<keyword evidence="1 2" id="KW-1015">Disulfide bond</keyword>
<protein>
    <submittedName>
        <fullName evidence="5">Uncharacterized protein</fullName>
    </submittedName>
</protein>
<dbReference type="InterPro" id="IPR036084">
    <property type="entry name" value="Ser_inhib-like_sf"/>
</dbReference>
<dbReference type="InterPro" id="IPR001007">
    <property type="entry name" value="VWF_dom"/>
</dbReference>
<feature type="domain" description="VWFC" evidence="4">
    <location>
        <begin position="419"/>
        <end position="481"/>
    </location>
</feature>
<name>A0A553RFC2_9TELE</name>
<dbReference type="SMART" id="SM00041">
    <property type="entry name" value="CT"/>
    <property type="match status" value="1"/>
</dbReference>
<accession>A0A553RFC2</accession>
<dbReference type="SUPFAM" id="SSF57603">
    <property type="entry name" value="FnI-like domain"/>
    <property type="match status" value="1"/>
</dbReference>
<comment type="caution">
    <text evidence="5">The sequence shown here is derived from an EMBL/GenBank/DDBJ whole genome shotgun (WGS) entry which is preliminary data.</text>
</comment>
<evidence type="ECO:0000259" key="3">
    <source>
        <dbReference type="PROSITE" id="PS01225"/>
    </source>
</evidence>
<dbReference type="InterPro" id="IPR006207">
    <property type="entry name" value="Cys_knot_C"/>
</dbReference>
<reference evidence="5 6" key="1">
    <citation type="journal article" date="2019" name="Sci. Data">
        <title>Hybrid genome assembly and annotation of Danionella translucida.</title>
        <authorList>
            <person name="Kadobianskyi M."/>
            <person name="Schulze L."/>
            <person name="Schuelke M."/>
            <person name="Judkewitz B."/>
        </authorList>
    </citation>
    <scope>NUCLEOTIDE SEQUENCE [LARGE SCALE GENOMIC DNA]</scope>
    <source>
        <strain evidence="5 6">Bolton</strain>
    </source>
</reference>
<evidence type="ECO:0000256" key="2">
    <source>
        <dbReference type="PROSITE-ProRule" id="PRU00039"/>
    </source>
</evidence>
<dbReference type="Proteomes" id="UP000316079">
    <property type="component" value="Unassembled WGS sequence"/>
</dbReference>
<evidence type="ECO:0000256" key="1">
    <source>
        <dbReference type="ARBA" id="ARBA00023157"/>
    </source>
</evidence>
<dbReference type="PROSITE" id="PS01225">
    <property type="entry name" value="CTCK_2"/>
    <property type="match status" value="1"/>
</dbReference>
<feature type="disulfide bond" evidence="2">
    <location>
        <begin position="560"/>
        <end position="610"/>
    </location>
</feature>
<feature type="domain" description="VWFC" evidence="4">
    <location>
        <begin position="72"/>
        <end position="144"/>
    </location>
</feature>
<evidence type="ECO:0000313" key="5">
    <source>
        <dbReference type="EMBL" id="TRZ00881.1"/>
    </source>
</evidence>